<comment type="caution">
    <text evidence="2">The sequence shown here is derived from an EMBL/GenBank/DDBJ whole genome shotgun (WGS) entry which is preliminary data.</text>
</comment>
<feature type="compositionally biased region" description="Polar residues" evidence="1">
    <location>
        <begin position="27"/>
        <end position="36"/>
    </location>
</feature>
<gene>
    <name evidence="2" type="ORF">RIB2604_01707500</name>
</gene>
<evidence type="ECO:0000313" key="2">
    <source>
        <dbReference type="EMBL" id="GAT23611.1"/>
    </source>
</evidence>
<sequence>MGDFNVSDAEVANVVGSWLHPAVQNTMVKSSMGRDSSNGRRNHLTNGQVGRTGGADELN</sequence>
<reference evidence="3" key="2">
    <citation type="submission" date="2016-02" db="EMBL/GenBank/DDBJ databases">
        <title>Genome sequencing of Aspergillus luchuensis NBRC 4314.</title>
        <authorList>
            <person name="Yamada O."/>
        </authorList>
    </citation>
    <scope>NUCLEOTIDE SEQUENCE [LARGE SCALE GENOMIC DNA]</scope>
    <source>
        <strain evidence="3">RIB 2604</strain>
    </source>
</reference>
<protein>
    <submittedName>
        <fullName evidence="2">Cytochrome P450 oxidoreductase OrdA-like</fullName>
    </submittedName>
</protein>
<dbReference type="Proteomes" id="UP000075230">
    <property type="component" value="Unassembled WGS sequence"/>
</dbReference>
<organism evidence="2 3">
    <name type="scientific">Aspergillus kawachii</name>
    <name type="common">White koji mold</name>
    <name type="synonym">Aspergillus awamori var. kawachi</name>
    <dbReference type="NCBI Taxonomy" id="1069201"/>
    <lineage>
        <taxon>Eukaryota</taxon>
        <taxon>Fungi</taxon>
        <taxon>Dikarya</taxon>
        <taxon>Ascomycota</taxon>
        <taxon>Pezizomycotina</taxon>
        <taxon>Eurotiomycetes</taxon>
        <taxon>Eurotiomycetidae</taxon>
        <taxon>Eurotiales</taxon>
        <taxon>Aspergillaceae</taxon>
        <taxon>Aspergillus</taxon>
        <taxon>Aspergillus subgen. Circumdati</taxon>
    </lineage>
</organism>
<name>A0A146FDZ1_ASPKA</name>
<evidence type="ECO:0000313" key="3">
    <source>
        <dbReference type="Proteomes" id="UP000075230"/>
    </source>
</evidence>
<accession>A0A146FDZ1</accession>
<reference evidence="2 3" key="1">
    <citation type="journal article" date="2016" name="DNA Res.">
        <title>Genome sequence of Aspergillus luchuensis NBRC 4314.</title>
        <authorList>
            <person name="Yamada O."/>
            <person name="Machida M."/>
            <person name="Hosoyama A."/>
            <person name="Goto M."/>
            <person name="Takahashi T."/>
            <person name="Futagami T."/>
            <person name="Yamagata Y."/>
            <person name="Takeuchi M."/>
            <person name="Kobayashi T."/>
            <person name="Koike H."/>
            <person name="Abe K."/>
            <person name="Asai K."/>
            <person name="Arita M."/>
            <person name="Fujita N."/>
            <person name="Fukuda K."/>
            <person name="Higa K."/>
            <person name="Horikawa H."/>
            <person name="Ishikawa T."/>
            <person name="Jinno K."/>
            <person name="Kato Y."/>
            <person name="Kirimura K."/>
            <person name="Mizutani O."/>
            <person name="Nakasone K."/>
            <person name="Sano M."/>
            <person name="Shiraishi Y."/>
            <person name="Tsukahara M."/>
            <person name="Gomi K."/>
        </authorList>
    </citation>
    <scope>NUCLEOTIDE SEQUENCE [LARGE SCALE GENOMIC DNA]</scope>
    <source>
        <strain evidence="2 3">RIB 2604</strain>
    </source>
</reference>
<feature type="region of interest" description="Disordered" evidence="1">
    <location>
        <begin position="27"/>
        <end position="59"/>
    </location>
</feature>
<evidence type="ECO:0000256" key="1">
    <source>
        <dbReference type="SAM" id="MobiDB-lite"/>
    </source>
</evidence>
<dbReference type="AlphaFoldDB" id="A0A146FDZ1"/>
<dbReference type="EMBL" id="BCWF01000017">
    <property type="protein sequence ID" value="GAT23611.1"/>
    <property type="molecule type" value="Genomic_DNA"/>
</dbReference>
<proteinExistence type="predicted"/>